<evidence type="ECO:0000313" key="5">
    <source>
        <dbReference type="EMBL" id="ABK17019.1"/>
    </source>
</evidence>
<reference evidence="5 6" key="1">
    <citation type="submission" date="2006-10" db="EMBL/GenBank/DDBJ databases">
        <title>Complete sequence of Syntrophobacter fumaroxidans MPOB.</title>
        <authorList>
            <consortium name="US DOE Joint Genome Institute"/>
            <person name="Copeland A."/>
            <person name="Lucas S."/>
            <person name="Lapidus A."/>
            <person name="Barry K."/>
            <person name="Detter J.C."/>
            <person name="Glavina del Rio T."/>
            <person name="Hammon N."/>
            <person name="Israni S."/>
            <person name="Pitluck S."/>
            <person name="Goltsman E.G."/>
            <person name="Martinez M."/>
            <person name="Schmutz J."/>
            <person name="Larimer F."/>
            <person name="Land M."/>
            <person name="Hauser L."/>
            <person name="Kyrpides N."/>
            <person name="Kim E."/>
            <person name="Boone D.R."/>
            <person name="Brockman F."/>
            <person name="Culley D."/>
            <person name="Ferry J."/>
            <person name="Gunsalus R."/>
            <person name="McInerney M.J."/>
            <person name="Morrison M."/>
            <person name="Plugge C."/>
            <person name="Rohlin L."/>
            <person name="Scholten J."/>
            <person name="Sieber J."/>
            <person name="Stams A.J.M."/>
            <person name="Worm P."/>
            <person name="Henstra A.M."/>
            <person name="Richardson P."/>
        </authorList>
    </citation>
    <scope>NUCLEOTIDE SEQUENCE [LARGE SCALE GENOMIC DNA]</scope>
    <source>
        <strain evidence="6">DSM 10017 / MPOB</strain>
    </source>
</reference>
<dbReference type="STRING" id="335543.Sfum_1328"/>
<dbReference type="AlphaFoldDB" id="A0LHW7"/>
<evidence type="ECO:0000256" key="3">
    <source>
        <dbReference type="ARBA" id="ARBA00023014"/>
    </source>
</evidence>
<dbReference type="GO" id="GO:0030313">
    <property type="term" value="C:cell envelope"/>
    <property type="evidence" value="ECO:0007669"/>
    <property type="project" value="UniProtKB-SubCell"/>
</dbReference>
<dbReference type="eggNOG" id="COG1453">
    <property type="taxonomic scope" value="Bacteria"/>
</dbReference>
<keyword evidence="3" id="KW-0479">Metal-binding</keyword>
<feature type="domain" description="NADP-dependent oxidoreductase" evidence="4">
    <location>
        <begin position="76"/>
        <end position="249"/>
    </location>
</feature>
<keyword evidence="6" id="KW-1185">Reference proteome</keyword>
<dbReference type="HOGENOM" id="CLU_023205_3_3_7"/>
<evidence type="ECO:0000259" key="4">
    <source>
        <dbReference type="Pfam" id="PF00248"/>
    </source>
</evidence>
<dbReference type="InParanoid" id="A0LHW7"/>
<dbReference type="Proteomes" id="UP000001784">
    <property type="component" value="Chromosome"/>
</dbReference>
<dbReference type="InterPro" id="IPR019546">
    <property type="entry name" value="TAT_signal_bac_arc"/>
</dbReference>
<comment type="subunit">
    <text evidence="2">Heterodimer of a large and a small subunit.</text>
</comment>
<dbReference type="SUPFAM" id="SSF51430">
    <property type="entry name" value="NAD(P)-linked oxidoreductase"/>
    <property type="match status" value="1"/>
</dbReference>
<dbReference type="Gene3D" id="3.20.20.100">
    <property type="entry name" value="NADP-dependent oxidoreductase domain"/>
    <property type="match status" value="1"/>
</dbReference>
<proteinExistence type="predicted"/>
<dbReference type="EMBL" id="CP000478">
    <property type="protein sequence ID" value="ABK17019.1"/>
    <property type="molecule type" value="Genomic_DNA"/>
</dbReference>
<dbReference type="PANTHER" id="PTHR43312:SF1">
    <property type="entry name" value="NADP-DEPENDENT OXIDOREDUCTASE DOMAIN-CONTAINING PROTEIN"/>
    <property type="match status" value="1"/>
</dbReference>
<keyword evidence="3" id="KW-0411">Iron-sulfur</keyword>
<organism evidence="5 6">
    <name type="scientific">Syntrophobacter fumaroxidans (strain DSM 10017 / MPOB)</name>
    <dbReference type="NCBI Taxonomy" id="335543"/>
    <lineage>
        <taxon>Bacteria</taxon>
        <taxon>Pseudomonadati</taxon>
        <taxon>Thermodesulfobacteriota</taxon>
        <taxon>Syntrophobacteria</taxon>
        <taxon>Syntrophobacterales</taxon>
        <taxon>Syntrophobacteraceae</taxon>
        <taxon>Syntrophobacter</taxon>
    </lineage>
</organism>
<dbReference type="GO" id="GO:0051536">
    <property type="term" value="F:iron-sulfur cluster binding"/>
    <property type="evidence" value="ECO:0007669"/>
    <property type="project" value="UniProtKB-KW"/>
</dbReference>
<dbReference type="InterPro" id="IPR006311">
    <property type="entry name" value="TAT_signal"/>
</dbReference>
<comment type="subcellular location">
    <subcellularLocation>
        <location evidence="1">Cell envelope</location>
    </subcellularLocation>
</comment>
<dbReference type="CDD" id="cd19105">
    <property type="entry name" value="AKR_unchar"/>
    <property type="match status" value="1"/>
</dbReference>
<dbReference type="PANTHER" id="PTHR43312">
    <property type="entry name" value="D-THREO-ALDOSE 1-DEHYDROGENASE"/>
    <property type="match status" value="1"/>
</dbReference>
<name>A0LHW7_SYNFM</name>
<dbReference type="InterPro" id="IPR023210">
    <property type="entry name" value="NADP_OxRdtase_dom"/>
</dbReference>
<dbReference type="KEGG" id="sfu:Sfum_1328"/>
<dbReference type="OrthoDB" id="5523216at2"/>
<dbReference type="PROSITE" id="PS51318">
    <property type="entry name" value="TAT"/>
    <property type="match status" value="1"/>
</dbReference>
<sequence precursor="true">MSHGKGLSRRDFIKTAGAMGSGSLLVGSRAFAQSGAPATETPGADAGEIPTRPFGKTGIRVSCLSLGGMFDIPSNQLLLKQAVRWGVTYWDTADCYEGGRSEAGFGQFFKKYPETRGKVFLVTKSDERNPEGMTKLLQQSLERLNTDYIDLYFIHGTRSIKELNNDTRAWVEKAKKEGKIKLFGFSTHSNMEECMLGAAGLGWIDGIMMTYNFRIMHSDRMKAAVDACVKAGIGLTAMKTQGGGSVRMDSEAELALAGRFLKMGFTDKQAKLKAVWENPDIASICSQMPSLTVLMSNVAAALNRDKLSAPDLELLNRYALETSSGYCAGCADLCESAIDCRVPVGDVMRHLMYFHSYGERDRAREFFAGLDRDVKDRLREMDFKQAENKCPNHVRIGRLMKEASTLLA</sequence>
<gene>
    <name evidence="5" type="ordered locus">Sfum_1328</name>
</gene>
<protein>
    <submittedName>
        <fullName evidence="5">Aldo/keto reductase</fullName>
    </submittedName>
</protein>
<dbReference type="Pfam" id="PF00248">
    <property type="entry name" value="Aldo_ket_red"/>
    <property type="match status" value="1"/>
</dbReference>
<dbReference type="RefSeq" id="WP_011698190.1">
    <property type="nucleotide sequence ID" value="NC_008554.1"/>
</dbReference>
<dbReference type="InterPro" id="IPR053135">
    <property type="entry name" value="AKR2_Oxidoreductase"/>
</dbReference>
<evidence type="ECO:0000313" key="6">
    <source>
        <dbReference type="Proteomes" id="UP000001784"/>
    </source>
</evidence>
<evidence type="ECO:0000256" key="2">
    <source>
        <dbReference type="ARBA" id="ARBA00011771"/>
    </source>
</evidence>
<dbReference type="InterPro" id="IPR036812">
    <property type="entry name" value="NAD(P)_OxRdtase_dom_sf"/>
</dbReference>
<evidence type="ECO:0000256" key="1">
    <source>
        <dbReference type="ARBA" id="ARBA00004196"/>
    </source>
</evidence>
<dbReference type="NCBIfam" id="TIGR01409">
    <property type="entry name" value="TAT_signal_seq"/>
    <property type="match status" value="1"/>
</dbReference>
<accession>A0LHW7</accession>
<keyword evidence="3" id="KW-0408">Iron</keyword>